<evidence type="ECO:0000313" key="1">
    <source>
        <dbReference type="EMBL" id="MDJ1184129.1"/>
    </source>
</evidence>
<keyword evidence="2" id="KW-1185">Reference proteome</keyword>
<sequence>MLQFASDRKVSVAPDVMAQDLAGESVLLNLQTEEYFGLDDVGTRIWQNLTEKDSIQSAIDALLTEYDVEQEQLQHDVDTLIAELLDHGLVEVSPA</sequence>
<dbReference type="RefSeq" id="WP_283758781.1">
    <property type="nucleotide sequence ID" value="NZ_JAQOSQ010000012.1"/>
</dbReference>
<name>A0ABT7C060_9CYAN</name>
<accession>A0ABT7C060</accession>
<gene>
    <name evidence="1" type="ORF">PMH09_13130</name>
</gene>
<proteinExistence type="predicted"/>
<reference evidence="1 2" key="1">
    <citation type="submission" date="2023-01" db="EMBL/GenBank/DDBJ databases">
        <title>Novel diversity within Roseofilum (Cyanobacteria; Desertifilaceae) from marine benthic mats with descriptions of four novel species.</title>
        <authorList>
            <person name="Wang Y."/>
            <person name="Berthold D.E."/>
            <person name="Hu J."/>
            <person name="Lefler F.W."/>
            <person name="Laughinghouse H.D. IV."/>
        </authorList>
    </citation>
    <scope>NUCLEOTIDE SEQUENCE [LARGE SCALE GENOMIC DNA]</scope>
    <source>
        <strain evidence="1 2">BLCC-M143</strain>
    </source>
</reference>
<dbReference type="EMBL" id="JAQOSQ010000012">
    <property type="protein sequence ID" value="MDJ1184129.1"/>
    <property type="molecule type" value="Genomic_DNA"/>
</dbReference>
<dbReference type="Proteomes" id="UP001232992">
    <property type="component" value="Unassembled WGS sequence"/>
</dbReference>
<comment type="caution">
    <text evidence="1">The sequence shown here is derived from an EMBL/GenBank/DDBJ whole genome shotgun (WGS) entry which is preliminary data.</text>
</comment>
<organism evidence="1 2">
    <name type="scientific">Roseofilum casamattae BLCC-M143</name>
    <dbReference type="NCBI Taxonomy" id="3022442"/>
    <lineage>
        <taxon>Bacteria</taxon>
        <taxon>Bacillati</taxon>
        <taxon>Cyanobacteriota</taxon>
        <taxon>Cyanophyceae</taxon>
        <taxon>Desertifilales</taxon>
        <taxon>Desertifilaceae</taxon>
        <taxon>Roseofilum</taxon>
        <taxon>Roseofilum casamattae</taxon>
    </lineage>
</organism>
<protein>
    <submittedName>
        <fullName evidence="1">PqqD family protein</fullName>
    </submittedName>
</protein>
<evidence type="ECO:0000313" key="2">
    <source>
        <dbReference type="Proteomes" id="UP001232992"/>
    </source>
</evidence>
<dbReference type="InterPro" id="IPR041881">
    <property type="entry name" value="PqqD_sf"/>
</dbReference>
<dbReference type="Gene3D" id="1.10.10.1150">
    <property type="entry name" value="Coenzyme PQQ synthesis protein D (PqqD)"/>
    <property type="match status" value="1"/>
</dbReference>
<dbReference type="InterPro" id="IPR008792">
    <property type="entry name" value="PQQD"/>
</dbReference>
<dbReference type="Pfam" id="PF05402">
    <property type="entry name" value="PqqD"/>
    <property type="match status" value="1"/>
</dbReference>